<dbReference type="PANTHER" id="PTHR46889:SF4">
    <property type="entry name" value="TRANSPOSASE INSO FOR INSERTION SEQUENCE ELEMENT IS911B-RELATED"/>
    <property type="match status" value="1"/>
</dbReference>
<name>A0ABS4NVA5_9BACL</name>
<proteinExistence type="predicted"/>
<reference evidence="3 4" key="1">
    <citation type="submission" date="2021-03" db="EMBL/GenBank/DDBJ databases">
        <title>Genomic Encyclopedia of Type Strains, Phase IV (KMG-IV): sequencing the most valuable type-strain genomes for metagenomic binning, comparative biology and taxonomic classification.</title>
        <authorList>
            <person name="Goeker M."/>
        </authorList>
    </citation>
    <scope>NUCLEOTIDE SEQUENCE [LARGE SCALE GENOMIC DNA]</scope>
    <source>
        <strain evidence="3 4">DSM 101953</strain>
    </source>
</reference>
<feature type="region of interest" description="Disordered" evidence="1">
    <location>
        <begin position="1"/>
        <end position="27"/>
    </location>
</feature>
<organism evidence="3 4">
    <name type="scientific">Paenibacillus silagei</name>
    <dbReference type="NCBI Taxonomy" id="1670801"/>
    <lineage>
        <taxon>Bacteria</taxon>
        <taxon>Bacillati</taxon>
        <taxon>Bacillota</taxon>
        <taxon>Bacilli</taxon>
        <taxon>Bacillales</taxon>
        <taxon>Paenibacillaceae</taxon>
        <taxon>Paenibacillus</taxon>
    </lineage>
</organism>
<evidence type="ECO:0000256" key="1">
    <source>
        <dbReference type="SAM" id="MobiDB-lite"/>
    </source>
</evidence>
<gene>
    <name evidence="3" type="ORF">J2Z70_003510</name>
</gene>
<evidence type="ECO:0000313" key="3">
    <source>
        <dbReference type="EMBL" id="MBP2113350.1"/>
    </source>
</evidence>
<dbReference type="SUPFAM" id="SSF46689">
    <property type="entry name" value="Homeodomain-like"/>
    <property type="match status" value="1"/>
</dbReference>
<feature type="domain" description="HTH-like" evidence="2">
    <location>
        <begin position="81"/>
        <end position="132"/>
    </location>
</feature>
<keyword evidence="4" id="KW-1185">Reference proteome</keyword>
<dbReference type="InterPro" id="IPR009057">
    <property type="entry name" value="Homeodomain-like_sf"/>
</dbReference>
<evidence type="ECO:0000259" key="2">
    <source>
        <dbReference type="Pfam" id="PF13276"/>
    </source>
</evidence>
<dbReference type="Pfam" id="PF13276">
    <property type="entry name" value="HTH_21"/>
    <property type="match status" value="1"/>
</dbReference>
<protein>
    <recommendedName>
        <fullName evidence="2">HTH-like domain-containing protein</fullName>
    </recommendedName>
</protein>
<feature type="compositionally biased region" description="Basic and acidic residues" evidence="1">
    <location>
        <begin position="1"/>
        <end position="10"/>
    </location>
</feature>
<dbReference type="InterPro" id="IPR025948">
    <property type="entry name" value="HTH-like_dom"/>
</dbReference>
<comment type="caution">
    <text evidence="3">The sequence shown here is derived from an EMBL/GenBank/DDBJ whole genome shotgun (WGS) entry which is preliminary data.</text>
</comment>
<accession>A0ABS4NVA5</accession>
<dbReference type="InterPro" id="IPR050900">
    <property type="entry name" value="Transposase_IS3/IS150/IS904"/>
</dbReference>
<dbReference type="Proteomes" id="UP000773462">
    <property type="component" value="Unassembled WGS sequence"/>
</dbReference>
<dbReference type="PANTHER" id="PTHR46889">
    <property type="entry name" value="TRANSPOSASE INSF FOR INSERTION SEQUENCE IS3B-RELATED"/>
    <property type="match status" value="1"/>
</dbReference>
<evidence type="ECO:0000313" key="4">
    <source>
        <dbReference type="Proteomes" id="UP000773462"/>
    </source>
</evidence>
<dbReference type="EMBL" id="JAGGLV010000011">
    <property type="protein sequence ID" value="MBP2113350.1"/>
    <property type="molecule type" value="Genomic_DNA"/>
</dbReference>
<dbReference type="RefSeq" id="WP_209875309.1">
    <property type="nucleotide sequence ID" value="NZ_JAGGLV010000011.1"/>
</dbReference>
<sequence>MKNTDQRQDSTEPVSANEEELTRLQKSLPEHPLSKSLRFQFIEDHRSEFPVEKMCKVLEVSRSGFYKWRNAEVSNQAKRKALLLTRITELFEANHGQFGSPRITLLLREEGYIISERTVGKFMKELGLRSSYSLRTNKPMED</sequence>